<keyword evidence="6" id="KW-1185">Reference proteome</keyword>
<reference evidence="6" key="1">
    <citation type="submission" date="2023-07" db="EMBL/GenBank/DDBJ databases">
        <title>Conexibacter stalactiti sp. nov., isolated from stalactites in a lava cave and emended description of the genus Conexibacter.</title>
        <authorList>
            <person name="Lee S.D."/>
        </authorList>
    </citation>
    <scope>NUCLEOTIDE SEQUENCE [LARGE SCALE GENOMIC DNA]</scope>
    <source>
        <strain evidence="6">KCTC 39840</strain>
    </source>
</reference>
<dbReference type="PANTHER" id="PTHR11516:SF60">
    <property type="entry name" value="PYRUVATE DEHYDROGENASE E1 COMPONENT SUBUNIT ALPHA"/>
    <property type="match status" value="1"/>
</dbReference>
<evidence type="ECO:0000256" key="2">
    <source>
        <dbReference type="ARBA" id="ARBA00023002"/>
    </source>
</evidence>
<dbReference type="SUPFAM" id="SSF52518">
    <property type="entry name" value="Thiamin diphosphate-binding fold (THDP-binding)"/>
    <property type="match status" value="1"/>
</dbReference>
<dbReference type="InterPro" id="IPR001017">
    <property type="entry name" value="DH_E1"/>
</dbReference>
<dbReference type="InterPro" id="IPR029061">
    <property type="entry name" value="THDP-binding"/>
</dbReference>
<proteinExistence type="predicted"/>
<accession>A0ABU4HU80</accession>
<evidence type="ECO:0000256" key="1">
    <source>
        <dbReference type="ARBA" id="ARBA00001964"/>
    </source>
</evidence>
<keyword evidence="3" id="KW-0786">Thiamine pyrophosphate</keyword>
<dbReference type="InterPro" id="IPR050642">
    <property type="entry name" value="PDH_E1_Alpha_Subunit"/>
</dbReference>
<evidence type="ECO:0000256" key="3">
    <source>
        <dbReference type="ARBA" id="ARBA00023052"/>
    </source>
</evidence>
<evidence type="ECO:0000259" key="4">
    <source>
        <dbReference type="Pfam" id="PF00676"/>
    </source>
</evidence>
<keyword evidence="2" id="KW-0560">Oxidoreductase</keyword>
<organism evidence="5 6">
    <name type="scientific">Conexibacter stalactiti</name>
    <dbReference type="NCBI Taxonomy" id="1940611"/>
    <lineage>
        <taxon>Bacteria</taxon>
        <taxon>Bacillati</taxon>
        <taxon>Actinomycetota</taxon>
        <taxon>Thermoleophilia</taxon>
        <taxon>Solirubrobacterales</taxon>
        <taxon>Conexibacteraceae</taxon>
        <taxon>Conexibacter</taxon>
    </lineage>
</organism>
<comment type="caution">
    <text evidence="5">The sequence shown here is derived from an EMBL/GenBank/DDBJ whole genome shotgun (WGS) entry which is preliminary data.</text>
</comment>
<sequence length="331" mass="34208">MTPTTTTTPAAAPAGPAGAALAGQFAAMLRIRRFEERIEKMRHAGEVIGSVHLCIGQEAIPVGARAALEERDALFSTYRGHGWALACGVPAEALFGELLGKRTGVNGGRGGSAYFSAPSYGFYGENSIVGGGAPIAAGAALAARYDGSGAIALTAFGEGAMNQGSVHEALNFAAAFDLGVIFVIENNRYSELTPTKDMVRDDELWKRAAAYGIPGVRVDGNDPLAVRDAVAEAAARARAGEGPTVVETMTERLVGHYIGDGEAYRQEGEVAAAREREPLVVARAALLDGGMSADSLEELVTSVEAEIDAAAAAALAAEPADTTTVREHLHA</sequence>
<dbReference type="CDD" id="cd02000">
    <property type="entry name" value="TPP_E1_PDC_ADC_BCADC"/>
    <property type="match status" value="1"/>
</dbReference>
<comment type="cofactor">
    <cofactor evidence="1">
        <name>thiamine diphosphate</name>
        <dbReference type="ChEBI" id="CHEBI:58937"/>
    </cofactor>
</comment>
<dbReference type="RefSeq" id="WP_318598624.1">
    <property type="nucleotide sequence ID" value="NZ_JAWSTH010000050.1"/>
</dbReference>
<dbReference type="Pfam" id="PF00676">
    <property type="entry name" value="E1_dh"/>
    <property type="match status" value="1"/>
</dbReference>
<evidence type="ECO:0000313" key="5">
    <source>
        <dbReference type="EMBL" id="MDW5596242.1"/>
    </source>
</evidence>
<name>A0ABU4HU80_9ACTN</name>
<feature type="domain" description="Dehydrogenase E1 component" evidence="4">
    <location>
        <begin position="28"/>
        <end position="317"/>
    </location>
</feature>
<gene>
    <name evidence="5" type="ORF">R7226_17975</name>
</gene>
<dbReference type="EMBL" id="JAWSTH010000050">
    <property type="protein sequence ID" value="MDW5596242.1"/>
    <property type="molecule type" value="Genomic_DNA"/>
</dbReference>
<evidence type="ECO:0000313" key="6">
    <source>
        <dbReference type="Proteomes" id="UP001284601"/>
    </source>
</evidence>
<protein>
    <submittedName>
        <fullName evidence="5">Thiamine pyrophosphate-dependent dehydrogenase E1 component subunit alpha</fullName>
    </submittedName>
</protein>
<dbReference type="Proteomes" id="UP001284601">
    <property type="component" value="Unassembled WGS sequence"/>
</dbReference>
<dbReference type="PANTHER" id="PTHR11516">
    <property type="entry name" value="PYRUVATE DEHYDROGENASE E1 COMPONENT, ALPHA SUBUNIT BACTERIAL AND ORGANELLAR"/>
    <property type="match status" value="1"/>
</dbReference>
<dbReference type="Gene3D" id="3.40.50.970">
    <property type="match status" value="1"/>
</dbReference>